<evidence type="ECO:0000313" key="7">
    <source>
        <dbReference type="EMBL" id="VWO96403.1"/>
    </source>
</evidence>
<keyword evidence="1" id="KW-0805">Transcription regulation</keyword>
<dbReference type="GO" id="GO:0005634">
    <property type="term" value="C:nucleus"/>
    <property type="evidence" value="ECO:0007669"/>
    <property type="project" value="TreeGrafter"/>
</dbReference>
<dbReference type="CDD" id="cd00067">
    <property type="entry name" value="GAL4"/>
    <property type="match status" value="1"/>
</dbReference>
<feature type="region of interest" description="Disordered" evidence="5">
    <location>
        <begin position="152"/>
        <end position="203"/>
    </location>
</feature>
<dbReference type="PANTHER" id="PTHR31069">
    <property type="entry name" value="OLEATE-ACTIVATED TRANSCRIPTION FACTOR 1-RELATED"/>
    <property type="match status" value="1"/>
</dbReference>
<dbReference type="PRINTS" id="PR00755">
    <property type="entry name" value="AFLATOXINBRP"/>
</dbReference>
<feature type="domain" description="Zn(2)-C6 fungal-type" evidence="6">
    <location>
        <begin position="115"/>
        <end position="145"/>
    </location>
</feature>
<dbReference type="GO" id="GO:0000978">
    <property type="term" value="F:RNA polymerase II cis-regulatory region sequence-specific DNA binding"/>
    <property type="evidence" value="ECO:0007669"/>
    <property type="project" value="TreeGrafter"/>
</dbReference>
<dbReference type="InterPro" id="IPR050675">
    <property type="entry name" value="OAF3"/>
</dbReference>
<dbReference type="InterPro" id="IPR001138">
    <property type="entry name" value="Zn2Cys6_DnaBD"/>
</dbReference>
<dbReference type="Pfam" id="PF00172">
    <property type="entry name" value="Zn_clus"/>
    <property type="match status" value="1"/>
</dbReference>
<evidence type="ECO:0000259" key="6">
    <source>
        <dbReference type="PROSITE" id="PS50048"/>
    </source>
</evidence>
<sequence>MHTSNSNVRPRMGGEQLTIMFEHCTDQRYYRGDSGSGSGRSSPSTSLPCTPVDLFPHSPLDVALAAEDSWNLIPYDVPWGPEYYHYRAGTLPGPEGACIFLRSPTPLKNRRTQKACNKCRQRKAKCSGSRPACSRCIARGYVCEYVEEEKRTAPQNAARARRQRAHSECSSEPAETADSLSDCDSSDYVQPKEEPGLSTPELSFAEPDMHAHAHSHSPVGYHPHHHDAHYGSLAAAYEYDGAVGDAYAGHEPAAALGEYYEHAAYADGPAAYFASAPVGVGAGSAAQMYHEATDPHGAAASVHAPRPVRCTGSPAFLTPEEHHQLGAFAAAADAHTHVHIHGHGHHAHHARGLQHHNDPMLISLAAADEAAPQMALPQVPLMPSPTDPALDAGAVEYAQQQQQQQQQQQEMYYYPGAGEPAMQFPYLQYQYAVQTYSPTAAGGQDELASGLYAMPMPMLPVGMMA</sequence>
<dbReference type="AlphaFoldDB" id="A0A5K1JVW6"/>
<reference evidence="7" key="1">
    <citation type="submission" date="2019-10" db="EMBL/GenBank/DDBJ databases">
        <authorList>
            <person name="Nor Muhammad N."/>
        </authorList>
    </citation>
    <scope>NUCLEOTIDE SEQUENCE</scope>
</reference>
<dbReference type="GO" id="GO:0000981">
    <property type="term" value="F:DNA-binding transcription factor activity, RNA polymerase II-specific"/>
    <property type="evidence" value="ECO:0007669"/>
    <property type="project" value="InterPro"/>
</dbReference>
<dbReference type="InterPro" id="IPR036864">
    <property type="entry name" value="Zn2-C6_fun-type_DNA-bd_sf"/>
</dbReference>
<proteinExistence type="predicted"/>
<keyword evidence="4" id="KW-0539">Nucleus</keyword>
<dbReference type="SUPFAM" id="SSF57701">
    <property type="entry name" value="Zn2/Cys6 DNA-binding domain"/>
    <property type="match status" value="1"/>
</dbReference>
<evidence type="ECO:0000256" key="4">
    <source>
        <dbReference type="ARBA" id="ARBA00023242"/>
    </source>
</evidence>
<evidence type="ECO:0000256" key="2">
    <source>
        <dbReference type="ARBA" id="ARBA00023125"/>
    </source>
</evidence>
<dbReference type="PROSITE" id="PS50048">
    <property type="entry name" value="ZN2_CY6_FUNGAL_2"/>
    <property type="match status" value="1"/>
</dbReference>
<organism evidence="7">
    <name type="scientific">Ganoderma boninense</name>
    <dbReference type="NCBI Taxonomy" id="34458"/>
    <lineage>
        <taxon>Eukaryota</taxon>
        <taxon>Fungi</taxon>
        <taxon>Dikarya</taxon>
        <taxon>Basidiomycota</taxon>
        <taxon>Agaricomycotina</taxon>
        <taxon>Agaricomycetes</taxon>
        <taxon>Polyporales</taxon>
        <taxon>Polyporaceae</taxon>
        <taxon>Ganoderma</taxon>
    </lineage>
</organism>
<keyword evidence="2" id="KW-0238">DNA-binding</keyword>
<dbReference type="SMART" id="SM00066">
    <property type="entry name" value="GAL4"/>
    <property type="match status" value="1"/>
</dbReference>
<gene>
    <name evidence="7" type="primary">I1RRS3</name>
</gene>
<evidence type="ECO:0000256" key="1">
    <source>
        <dbReference type="ARBA" id="ARBA00023015"/>
    </source>
</evidence>
<dbReference type="EMBL" id="LR725607">
    <property type="protein sequence ID" value="VWO96403.1"/>
    <property type="molecule type" value="Genomic_DNA"/>
</dbReference>
<dbReference type="Gene3D" id="4.10.240.10">
    <property type="entry name" value="Zn(2)-C6 fungal-type DNA-binding domain"/>
    <property type="match status" value="1"/>
</dbReference>
<dbReference type="PANTHER" id="PTHR31069:SF12">
    <property type="entry name" value="TRANSCRIPTION FACTOR DOMAIN-CONTAINING PROTEIN"/>
    <property type="match status" value="1"/>
</dbReference>
<name>A0A5K1JVW6_9APHY</name>
<dbReference type="PROSITE" id="PS00463">
    <property type="entry name" value="ZN2_CY6_FUNGAL_1"/>
    <property type="match status" value="1"/>
</dbReference>
<protein>
    <submittedName>
        <fullName evidence="7">Zn(2)-C6 fungal-type domain-containing protein</fullName>
    </submittedName>
</protein>
<evidence type="ECO:0000256" key="5">
    <source>
        <dbReference type="SAM" id="MobiDB-lite"/>
    </source>
</evidence>
<evidence type="ECO:0000256" key="3">
    <source>
        <dbReference type="ARBA" id="ARBA00023163"/>
    </source>
</evidence>
<accession>A0A5K1JVW6</accession>
<dbReference type="GO" id="GO:0045944">
    <property type="term" value="P:positive regulation of transcription by RNA polymerase II"/>
    <property type="evidence" value="ECO:0007669"/>
    <property type="project" value="TreeGrafter"/>
</dbReference>
<keyword evidence="3" id="KW-0804">Transcription</keyword>
<dbReference type="GO" id="GO:0008270">
    <property type="term" value="F:zinc ion binding"/>
    <property type="evidence" value="ECO:0007669"/>
    <property type="project" value="InterPro"/>
</dbReference>